<dbReference type="AlphaFoldDB" id="A0A926Z7S8"/>
<comment type="catalytic activity">
    <reaction evidence="7">
        <text>L-threonyl-[protein] + ATP = O-phospho-L-threonyl-[protein] + ADP + H(+)</text>
        <dbReference type="Rhea" id="RHEA:46608"/>
        <dbReference type="Rhea" id="RHEA-COMP:11060"/>
        <dbReference type="Rhea" id="RHEA-COMP:11605"/>
        <dbReference type="ChEBI" id="CHEBI:15378"/>
        <dbReference type="ChEBI" id="CHEBI:30013"/>
        <dbReference type="ChEBI" id="CHEBI:30616"/>
        <dbReference type="ChEBI" id="CHEBI:61977"/>
        <dbReference type="ChEBI" id="CHEBI:456216"/>
        <dbReference type="EC" id="2.7.11.1"/>
    </reaction>
</comment>
<dbReference type="PANTHER" id="PTHR24363:SF0">
    <property type="entry name" value="SERINE_THREONINE KINASE LIKE DOMAIN CONTAINING 1"/>
    <property type="match status" value="1"/>
</dbReference>
<sequence>MSELHQYGEIVRSRYQIVNVLGEGGIGITYGAQDLQTGDRVALKALSFRRMHDWKILELFEREAKVLAQLNHPAIASYLDYFQIDTESDRGFYIVQELVEGRSLFQAIADGWHGSEKDVQAIAVQVLEILIYLHELKPPVIHRDIKPQNLIMQTDGKIMLVDFGAVQDTYRNTQIGGSTVVGTYGYMPPEQFRGKAVPATDLYALGATILFLLTGRSPADLPEQKLKINFRGSVNISEHFAKWLDRMIEPAIEDRFNNARQALNSLQTQGQDAAYSDEEIQRILKQANYQPATRTSYNLANTLASNYARPAAAYQYPKPLGSRINLQKTEDLLKIDIPAAGVTGEGAGLLFFSLFWNGFLIVWTSMALKAGIFALFSIPFWVIGVGLTYVGLTVVFGKISLMIGDRTFTIDWDILGVKRHVQGRTQDLRQVEMKSSYEVNGQPVMQLCLQQGIYAHKFGSGLTRPEKDWLLQEINDFLNLWRSRH</sequence>
<evidence type="ECO:0000256" key="3">
    <source>
        <dbReference type="ARBA" id="ARBA00022679"/>
    </source>
</evidence>
<name>A0A926Z7S8_9CYAN</name>
<dbReference type="GO" id="GO:0005524">
    <property type="term" value="F:ATP binding"/>
    <property type="evidence" value="ECO:0007669"/>
    <property type="project" value="UniProtKB-KW"/>
</dbReference>
<dbReference type="Proteomes" id="UP000631421">
    <property type="component" value="Unassembled WGS sequence"/>
</dbReference>
<keyword evidence="4" id="KW-0547">Nucleotide-binding</keyword>
<keyword evidence="9" id="KW-0472">Membrane</keyword>
<keyword evidence="3" id="KW-0808">Transferase</keyword>
<dbReference type="Gene3D" id="1.10.510.10">
    <property type="entry name" value="Transferase(Phosphotransferase) domain 1"/>
    <property type="match status" value="1"/>
</dbReference>
<dbReference type="PANTHER" id="PTHR24363">
    <property type="entry name" value="SERINE/THREONINE PROTEIN KINASE"/>
    <property type="match status" value="1"/>
</dbReference>
<protein>
    <recommendedName>
        <fullName evidence="1">non-specific serine/threonine protein kinase</fullName>
        <ecNumber evidence="1">2.7.11.1</ecNumber>
    </recommendedName>
</protein>
<dbReference type="PROSITE" id="PS50011">
    <property type="entry name" value="PROTEIN_KINASE_DOM"/>
    <property type="match status" value="1"/>
</dbReference>
<evidence type="ECO:0000259" key="10">
    <source>
        <dbReference type="PROSITE" id="PS50011"/>
    </source>
</evidence>
<dbReference type="EMBL" id="JACJPY010000104">
    <property type="protein sequence ID" value="MBD2152421.1"/>
    <property type="molecule type" value="Genomic_DNA"/>
</dbReference>
<comment type="catalytic activity">
    <reaction evidence="8">
        <text>L-seryl-[protein] + ATP = O-phospho-L-seryl-[protein] + ADP + H(+)</text>
        <dbReference type="Rhea" id="RHEA:17989"/>
        <dbReference type="Rhea" id="RHEA-COMP:9863"/>
        <dbReference type="Rhea" id="RHEA-COMP:11604"/>
        <dbReference type="ChEBI" id="CHEBI:15378"/>
        <dbReference type="ChEBI" id="CHEBI:29999"/>
        <dbReference type="ChEBI" id="CHEBI:30616"/>
        <dbReference type="ChEBI" id="CHEBI:83421"/>
        <dbReference type="ChEBI" id="CHEBI:456216"/>
        <dbReference type="EC" id="2.7.11.1"/>
    </reaction>
</comment>
<keyword evidence="9" id="KW-0812">Transmembrane</keyword>
<comment type="caution">
    <text evidence="11">The sequence shown here is derived from an EMBL/GenBank/DDBJ whole genome shotgun (WGS) entry which is preliminary data.</text>
</comment>
<dbReference type="GO" id="GO:0004674">
    <property type="term" value="F:protein serine/threonine kinase activity"/>
    <property type="evidence" value="ECO:0007669"/>
    <property type="project" value="UniProtKB-KW"/>
</dbReference>
<reference evidence="11 12" key="1">
    <citation type="journal article" date="2015" name="ISME J.">
        <title>Draft Genome Sequence of Streptomyces incarnatus NRRL8089, which Produces the Nucleoside Antibiotic Sinefungin.</title>
        <authorList>
            <person name="Oshima K."/>
            <person name="Hattori M."/>
            <person name="Shimizu H."/>
            <person name="Fukuda K."/>
            <person name="Nemoto M."/>
            <person name="Inagaki K."/>
            <person name="Tamura T."/>
        </authorList>
    </citation>
    <scope>NUCLEOTIDE SEQUENCE [LARGE SCALE GENOMIC DNA]</scope>
    <source>
        <strain evidence="11 12">FACHB-1277</strain>
    </source>
</reference>
<evidence type="ECO:0000256" key="2">
    <source>
        <dbReference type="ARBA" id="ARBA00022527"/>
    </source>
</evidence>
<dbReference type="InterPro" id="IPR008271">
    <property type="entry name" value="Ser/Thr_kinase_AS"/>
</dbReference>
<organism evidence="11 12">
    <name type="scientific">Pseudanabaena cinerea FACHB-1277</name>
    <dbReference type="NCBI Taxonomy" id="2949581"/>
    <lineage>
        <taxon>Bacteria</taxon>
        <taxon>Bacillati</taxon>
        <taxon>Cyanobacteriota</taxon>
        <taxon>Cyanophyceae</taxon>
        <taxon>Pseudanabaenales</taxon>
        <taxon>Pseudanabaenaceae</taxon>
        <taxon>Pseudanabaena</taxon>
        <taxon>Pseudanabaena cinerea</taxon>
    </lineage>
</organism>
<dbReference type="SUPFAM" id="SSF56112">
    <property type="entry name" value="Protein kinase-like (PK-like)"/>
    <property type="match status" value="1"/>
</dbReference>
<keyword evidence="2 11" id="KW-0723">Serine/threonine-protein kinase</keyword>
<feature type="transmembrane region" description="Helical" evidence="9">
    <location>
        <begin position="347"/>
        <end position="366"/>
    </location>
</feature>
<evidence type="ECO:0000256" key="9">
    <source>
        <dbReference type="SAM" id="Phobius"/>
    </source>
</evidence>
<dbReference type="SMART" id="SM00220">
    <property type="entry name" value="S_TKc"/>
    <property type="match status" value="1"/>
</dbReference>
<evidence type="ECO:0000313" key="12">
    <source>
        <dbReference type="Proteomes" id="UP000631421"/>
    </source>
</evidence>
<proteinExistence type="predicted"/>
<keyword evidence="6" id="KW-0067">ATP-binding</keyword>
<evidence type="ECO:0000256" key="1">
    <source>
        <dbReference type="ARBA" id="ARBA00012513"/>
    </source>
</evidence>
<feature type="transmembrane region" description="Helical" evidence="9">
    <location>
        <begin position="372"/>
        <end position="396"/>
    </location>
</feature>
<dbReference type="InterPro" id="IPR011009">
    <property type="entry name" value="Kinase-like_dom_sf"/>
</dbReference>
<keyword evidence="12" id="KW-1185">Reference proteome</keyword>
<evidence type="ECO:0000256" key="7">
    <source>
        <dbReference type="ARBA" id="ARBA00047899"/>
    </source>
</evidence>
<evidence type="ECO:0000256" key="4">
    <source>
        <dbReference type="ARBA" id="ARBA00022741"/>
    </source>
</evidence>
<accession>A0A926Z7S8</accession>
<dbReference type="EC" id="2.7.11.1" evidence="1"/>
<dbReference type="RefSeq" id="WP_190352894.1">
    <property type="nucleotide sequence ID" value="NZ_JACJPY010000104.1"/>
</dbReference>
<evidence type="ECO:0000256" key="5">
    <source>
        <dbReference type="ARBA" id="ARBA00022777"/>
    </source>
</evidence>
<keyword evidence="9" id="KW-1133">Transmembrane helix</keyword>
<evidence type="ECO:0000313" key="11">
    <source>
        <dbReference type="EMBL" id="MBD2152421.1"/>
    </source>
</evidence>
<dbReference type="InterPro" id="IPR000719">
    <property type="entry name" value="Prot_kinase_dom"/>
</dbReference>
<gene>
    <name evidence="11" type="ORF">H6F44_20205</name>
</gene>
<dbReference type="PROSITE" id="PS00108">
    <property type="entry name" value="PROTEIN_KINASE_ST"/>
    <property type="match status" value="1"/>
</dbReference>
<dbReference type="CDD" id="cd14014">
    <property type="entry name" value="STKc_PknB_like"/>
    <property type="match status" value="1"/>
</dbReference>
<evidence type="ECO:0000256" key="6">
    <source>
        <dbReference type="ARBA" id="ARBA00022840"/>
    </source>
</evidence>
<keyword evidence="5 11" id="KW-0418">Kinase</keyword>
<feature type="domain" description="Protein kinase" evidence="10">
    <location>
        <begin position="15"/>
        <end position="267"/>
    </location>
</feature>
<evidence type="ECO:0000256" key="8">
    <source>
        <dbReference type="ARBA" id="ARBA00048679"/>
    </source>
</evidence>
<dbReference type="Pfam" id="PF00069">
    <property type="entry name" value="Pkinase"/>
    <property type="match status" value="1"/>
</dbReference>